<dbReference type="InterPro" id="IPR010315">
    <property type="entry name" value="DUF915_hydro-like"/>
</dbReference>
<dbReference type="Gene3D" id="3.40.50.1820">
    <property type="entry name" value="alpha/beta hydrolase"/>
    <property type="match status" value="1"/>
</dbReference>
<dbReference type="Pfam" id="PF06028">
    <property type="entry name" value="DUF915"/>
    <property type="match status" value="1"/>
</dbReference>
<evidence type="ECO:0000313" key="2">
    <source>
        <dbReference type="Proteomes" id="UP000324800"/>
    </source>
</evidence>
<dbReference type="InterPro" id="IPR029058">
    <property type="entry name" value="AB_hydrolase_fold"/>
</dbReference>
<protein>
    <submittedName>
        <fullName evidence="1">Triacylglycerol lipase</fullName>
    </submittedName>
</protein>
<name>A0A5J4VNM1_9EUKA</name>
<dbReference type="PANTHER" id="PTHR11440">
    <property type="entry name" value="LECITHIN-CHOLESTEROL ACYLTRANSFERASE-RELATED"/>
    <property type="match status" value="1"/>
</dbReference>
<organism evidence="1 2">
    <name type="scientific">Streblomastix strix</name>
    <dbReference type="NCBI Taxonomy" id="222440"/>
    <lineage>
        <taxon>Eukaryota</taxon>
        <taxon>Metamonada</taxon>
        <taxon>Preaxostyla</taxon>
        <taxon>Oxymonadida</taxon>
        <taxon>Streblomastigidae</taxon>
        <taxon>Streblomastix</taxon>
    </lineage>
</organism>
<evidence type="ECO:0000313" key="1">
    <source>
        <dbReference type="EMBL" id="KAA6384084.1"/>
    </source>
</evidence>
<dbReference type="Proteomes" id="UP000324800">
    <property type="component" value="Unassembled WGS sequence"/>
</dbReference>
<dbReference type="SUPFAM" id="SSF53474">
    <property type="entry name" value="alpha/beta-Hydrolases"/>
    <property type="match status" value="1"/>
</dbReference>
<gene>
    <name evidence="1" type="ORF">EZS28_020388</name>
</gene>
<sequence length="398" mass="45811">MQRTFPILLCHGIAPFDVAHSTILRLDKHEALDNLHYFKNIKYFLRSNGFAVENSRVSFARSVDERAKELRDNVIEVMKKYNVNKVHLLCHSMGGLDARRLLFNYRDEAFYIHIASITTLSTPHWGAEAVRYYLLDSILGLQFRNALKGALKFPENEQYAKRTMQIMSLKSDYYKNDTKEERDVVAKEETSDEQQLLTLSNASSSSVQQSSQPYPNNIPYHTTREFPFNLRTLPHIKHPIRLLWINIEGLIDLLPEVCAEYNRISADFEANCGVKFITVAAQREFSASLFVFRLTVKDMIQHEEGDNDGYVSVKSAMWRPEYFRPPVLDQDHMSLLGWSTQAATEHGYGTAEEQENKMKEFYLTLCTELETAFPIAPQHLGLLNIGSGSRTDLKIEKE</sequence>
<dbReference type="EMBL" id="SNRW01005926">
    <property type="protein sequence ID" value="KAA6384084.1"/>
    <property type="molecule type" value="Genomic_DNA"/>
</dbReference>
<comment type="caution">
    <text evidence="1">The sequence shown here is derived from an EMBL/GenBank/DDBJ whole genome shotgun (WGS) entry which is preliminary data.</text>
</comment>
<proteinExistence type="predicted"/>
<reference evidence="1 2" key="1">
    <citation type="submission" date="2019-03" db="EMBL/GenBank/DDBJ databases">
        <title>Single cell metagenomics reveals metabolic interactions within the superorganism composed of flagellate Streblomastix strix and complex community of Bacteroidetes bacteria on its surface.</title>
        <authorList>
            <person name="Treitli S.C."/>
            <person name="Kolisko M."/>
            <person name="Husnik F."/>
            <person name="Keeling P."/>
            <person name="Hampl V."/>
        </authorList>
    </citation>
    <scope>NUCLEOTIDE SEQUENCE [LARGE SCALE GENOMIC DNA]</scope>
    <source>
        <strain evidence="1">ST1C</strain>
    </source>
</reference>
<dbReference type="AlphaFoldDB" id="A0A5J4VNM1"/>
<dbReference type="OrthoDB" id="15828at2759"/>
<accession>A0A5J4VNM1</accession>